<feature type="transmembrane region" description="Helical" evidence="4">
    <location>
        <begin position="42"/>
        <end position="63"/>
    </location>
</feature>
<dbReference type="Proteomes" id="UP000253772">
    <property type="component" value="Chromosome c1"/>
</dbReference>
<evidence type="ECO:0000256" key="2">
    <source>
        <dbReference type="ARBA" id="ARBA00022989"/>
    </source>
</evidence>
<evidence type="ECO:0000313" key="6">
    <source>
        <dbReference type="EMBL" id="QBP09656.1"/>
    </source>
</evidence>
<dbReference type="GO" id="GO:0022857">
    <property type="term" value="F:transmembrane transporter activity"/>
    <property type="evidence" value="ECO:0007669"/>
    <property type="project" value="InterPro"/>
</dbReference>
<proteinExistence type="predicted"/>
<dbReference type="PANTHER" id="PTHR11360:SF284">
    <property type="entry name" value="EG:103B4.3 PROTEIN-RELATED"/>
    <property type="match status" value="1"/>
</dbReference>
<dbReference type="InterPro" id="IPR050327">
    <property type="entry name" value="Proton-linked_MCT"/>
</dbReference>
<dbReference type="CDD" id="cd17355">
    <property type="entry name" value="MFS_YcxA_like"/>
    <property type="match status" value="1"/>
</dbReference>
<feature type="transmembrane region" description="Helical" evidence="4">
    <location>
        <begin position="259"/>
        <end position="277"/>
    </location>
</feature>
<feature type="transmembrane region" description="Helical" evidence="4">
    <location>
        <begin position="380"/>
        <end position="398"/>
    </location>
</feature>
<reference evidence="6 7" key="1">
    <citation type="submission" date="2019-03" db="EMBL/GenBank/DDBJ databases">
        <title>Comparative insights into the high quality Complete genome sequence of highly metal resistant Cupriavidus metallidurans strain BS1 isolated from a gold-copper mine.</title>
        <authorList>
            <person name="Mazhar H.S."/>
            <person name="Rensing C."/>
        </authorList>
    </citation>
    <scope>NUCLEOTIDE SEQUENCE [LARGE SCALE GENOMIC DNA]</scope>
    <source>
        <strain evidence="6 7">BS1</strain>
    </source>
</reference>
<evidence type="ECO:0000256" key="4">
    <source>
        <dbReference type="SAM" id="Phobius"/>
    </source>
</evidence>
<gene>
    <name evidence="6" type="ORF">DDF84_007725</name>
</gene>
<keyword evidence="1 4" id="KW-0812">Transmembrane</keyword>
<dbReference type="PANTHER" id="PTHR11360">
    <property type="entry name" value="MONOCARBOXYLATE TRANSPORTER"/>
    <property type="match status" value="1"/>
</dbReference>
<evidence type="ECO:0000313" key="7">
    <source>
        <dbReference type="Proteomes" id="UP000253772"/>
    </source>
</evidence>
<dbReference type="RefSeq" id="WP_029700157.1">
    <property type="nucleotide sequence ID" value="NZ_CP037900.1"/>
</dbReference>
<accession>A0A482INZ0</accession>
<feature type="transmembrane region" description="Helical" evidence="4">
    <location>
        <begin position="165"/>
        <end position="188"/>
    </location>
</feature>
<evidence type="ECO:0000256" key="1">
    <source>
        <dbReference type="ARBA" id="ARBA00022692"/>
    </source>
</evidence>
<feature type="transmembrane region" description="Helical" evidence="4">
    <location>
        <begin position="100"/>
        <end position="127"/>
    </location>
</feature>
<dbReference type="InterPro" id="IPR036259">
    <property type="entry name" value="MFS_trans_sf"/>
</dbReference>
<dbReference type="EMBL" id="CP037900">
    <property type="protein sequence ID" value="QBP09656.1"/>
    <property type="molecule type" value="Genomic_DNA"/>
</dbReference>
<feature type="transmembrane region" description="Helical" evidence="4">
    <location>
        <begin position="139"/>
        <end position="159"/>
    </location>
</feature>
<feature type="transmembrane region" description="Helical" evidence="4">
    <location>
        <begin position="311"/>
        <end position="333"/>
    </location>
</feature>
<dbReference type="Pfam" id="PF07690">
    <property type="entry name" value="MFS_1"/>
    <property type="match status" value="1"/>
</dbReference>
<keyword evidence="3 4" id="KW-0472">Membrane</keyword>
<feature type="transmembrane region" description="Helical" evidence="4">
    <location>
        <begin position="345"/>
        <end position="368"/>
    </location>
</feature>
<evidence type="ECO:0000259" key="5">
    <source>
        <dbReference type="PROSITE" id="PS50850"/>
    </source>
</evidence>
<feature type="transmembrane region" description="Helical" evidence="4">
    <location>
        <begin position="75"/>
        <end position="94"/>
    </location>
</feature>
<dbReference type="PROSITE" id="PS50850">
    <property type="entry name" value="MFS"/>
    <property type="match status" value="1"/>
</dbReference>
<name>A0A482INZ0_9BURK</name>
<dbReference type="InterPro" id="IPR020846">
    <property type="entry name" value="MFS_dom"/>
</dbReference>
<feature type="domain" description="Major facilitator superfamily (MFS) profile" evidence="5">
    <location>
        <begin position="10"/>
        <end position="404"/>
    </location>
</feature>
<dbReference type="Gene3D" id="1.20.1250.20">
    <property type="entry name" value="MFS general substrate transporter like domains"/>
    <property type="match status" value="1"/>
</dbReference>
<evidence type="ECO:0000256" key="3">
    <source>
        <dbReference type="ARBA" id="ARBA00023136"/>
    </source>
</evidence>
<feature type="transmembrane region" description="Helical" evidence="4">
    <location>
        <begin position="284"/>
        <end position="305"/>
    </location>
</feature>
<keyword evidence="2 4" id="KW-1133">Transmembrane helix</keyword>
<dbReference type="OrthoDB" id="146345at2"/>
<feature type="transmembrane region" description="Helical" evidence="4">
    <location>
        <begin position="221"/>
        <end position="239"/>
    </location>
</feature>
<sequence>MSSRSSLRPVLPILIGASVMLSLAMGLRQSLGIFVPPLTRDIGITVGDFTIAVAVQNLTWGLLQPFAGALAVRTGFRPLMMGGSLLYLIGLVLLATANGLWAVVIGAGVLIGMAMATTGTALAMAAASSAVSQNVRSMILGLVSASGSIGAMIAAPLGQGITGEWGWRMGVAAFAVLAVVMLPAAWFAGRADKVREAPAARAQPEQSGRQALMTALRHPPFVVMALAYTVCGMQLVFLTTHLPAYLEVCGMDPMLSAKALGLIGGFNILGSLFFGWAGGRVNKLLLLGGIYICRSIGFIWFFHALPTPETTMMFSAIMGFLWLGVSPLVQGWIAQTFGLRWQAMIAGVAFFSHQIGSFIGAFGGGWLYDQMQSYSLAWKVGASLGLTLGLIQVVFAFASTPRAPRLVPAAE</sequence>
<dbReference type="AlphaFoldDB" id="A0A482INZ0"/>
<organism evidence="6 7">
    <name type="scientific">Cupriavidus metallidurans</name>
    <dbReference type="NCBI Taxonomy" id="119219"/>
    <lineage>
        <taxon>Bacteria</taxon>
        <taxon>Pseudomonadati</taxon>
        <taxon>Pseudomonadota</taxon>
        <taxon>Betaproteobacteria</taxon>
        <taxon>Burkholderiales</taxon>
        <taxon>Burkholderiaceae</taxon>
        <taxon>Cupriavidus</taxon>
    </lineage>
</organism>
<dbReference type="InterPro" id="IPR011701">
    <property type="entry name" value="MFS"/>
</dbReference>
<dbReference type="SUPFAM" id="SSF103473">
    <property type="entry name" value="MFS general substrate transporter"/>
    <property type="match status" value="1"/>
</dbReference>
<protein>
    <submittedName>
        <fullName evidence="6">MFS transporter</fullName>
    </submittedName>
</protein>